<reference evidence="3" key="1">
    <citation type="submission" date="2017-08" db="EMBL/GenBank/DDBJ databases">
        <authorList>
            <person name="Varghese N."/>
            <person name="Submissions S."/>
        </authorList>
    </citation>
    <scope>NUCLEOTIDE SEQUENCE [LARGE SCALE GENOMIC DNA]</scope>
    <source>
        <strain evidence="3">JC23</strain>
    </source>
</reference>
<keyword evidence="1" id="KW-0472">Membrane</keyword>
<protein>
    <submittedName>
        <fullName evidence="2">Uncharacterized protein</fullName>
    </submittedName>
</protein>
<dbReference type="RefSeq" id="WP_097150874.1">
    <property type="nucleotide sequence ID" value="NZ_OBQC01000017.1"/>
</dbReference>
<dbReference type="Proteomes" id="UP000219252">
    <property type="component" value="Unassembled WGS sequence"/>
</dbReference>
<keyword evidence="1" id="KW-1133">Transmembrane helix</keyword>
<evidence type="ECO:0000256" key="1">
    <source>
        <dbReference type="SAM" id="Phobius"/>
    </source>
</evidence>
<sequence>MRKWGILIIIIILGGAIYIDWLSKKEFEVIGYILNTSPDIDSISIRDGKTKEELLAFSKSDSAFSELGLFYRSILHLNGTEKDILNGETLAEIDYYENGEVRYTVSIYQLEDDITVNRPVSNLYTYQYTPKGITSPFVFALKDNYILFGVNRGMKDLVNLLIQEKALYK</sequence>
<keyword evidence="3" id="KW-1185">Reference proteome</keyword>
<dbReference type="AlphaFoldDB" id="A0A285UPK1"/>
<evidence type="ECO:0000313" key="3">
    <source>
        <dbReference type="Proteomes" id="UP000219252"/>
    </source>
</evidence>
<name>A0A285UPK1_9BACL</name>
<dbReference type="OrthoDB" id="2990455at2"/>
<dbReference type="EMBL" id="OBQC01000017">
    <property type="protein sequence ID" value="SOC43742.1"/>
    <property type="molecule type" value="Genomic_DNA"/>
</dbReference>
<feature type="transmembrane region" description="Helical" evidence="1">
    <location>
        <begin position="6"/>
        <end position="23"/>
    </location>
</feature>
<gene>
    <name evidence="2" type="ORF">SAMN05877842_11732</name>
</gene>
<proteinExistence type="predicted"/>
<evidence type="ECO:0000313" key="2">
    <source>
        <dbReference type="EMBL" id="SOC43742.1"/>
    </source>
</evidence>
<organism evidence="2 3">
    <name type="scientific">Ureibacillus acetophenoni</name>
    <dbReference type="NCBI Taxonomy" id="614649"/>
    <lineage>
        <taxon>Bacteria</taxon>
        <taxon>Bacillati</taxon>
        <taxon>Bacillota</taxon>
        <taxon>Bacilli</taxon>
        <taxon>Bacillales</taxon>
        <taxon>Caryophanaceae</taxon>
        <taxon>Ureibacillus</taxon>
    </lineage>
</organism>
<accession>A0A285UPK1</accession>
<keyword evidence="1" id="KW-0812">Transmembrane</keyword>